<dbReference type="Proteomes" id="UP000250928">
    <property type="component" value="Unassembled WGS sequence"/>
</dbReference>
<sequence>MWPLKVGNTATIPFSQVVQFNDGSKPPLTIERNWQCSVVDTARISVTAGTFDTFKIECTRNSPISGRWRATRTFYYAPEVGYYVLREDQHRYDGNSKKQLLTYGFNSAYLTEEEKQALRGTLNRALTDNPRGEADTWSSASGKVTAMLVPTDTLGNACREYRSIYNVNGRIGRPNTRTMCSDGPVGTWTREK</sequence>
<dbReference type="Gene3D" id="2.40.360.20">
    <property type="match status" value="1"/>
</dbReference>
<proteinExistence type="predicted"/>
<organism evidence="1 3">
    <name type="scientific">Candidatus Sedimenticola endophacoides</name>
    <dbReference type="NCBI Taxonomy" id="2548426"/>
    <lineage>
        <taxon>Bacteria</taxon>
        <taxon>Pseudomonadati</taxon>
        <taxon>Pseudomonadota</taxon>
        <taxon>Gammaproteobacteria</taxon>
        <taxon>Chromatiales</taxon>
        <taxon>Sedimenticolaceae</taxon>
        <taxon>Sedimenticola</taxon>
    </lineage>
</organism>
<dbReference type="Proteomes" id="UP000243361">
    <property type="component" value="Unassembled WGS sequence"/>
</dbReference>
<evidence type="ECO:0000313" key="2">
    <source>
        <dbReference type="EMBL" id="PUD98282.1"/>
    </source>
</evidence>
<reference evidence="2 4" key="2">
    <citation type="submission" date="2018-01" db="EMBL/GenBank/DDBJ databases">
        <title>Novel co-symbiosis in the lucinid bivalve Phacoides pectinatus.</title>
        <authorList>
            <person name="Lim S.J."/>
            <person name="Davis B.G."/>
            <person name="Gill D.E."/>
            <person name="Engel A.S."/>
            <person name="Anderson L.C."/>
            <person name="Campbell B.J."/>
        </authorList>
    </citation>
    <scope>NUCLEOTIDE SEQUENCE [LARGE SCALE GENOMIC DNA]</scope>
    <source>
        <strain evidence="2">N3_P5</strain>
    </source>
</reference>
<reference evidence="1 3" key="1">
    <citation type="submission" date="2017-02" db="EMBL/GenBank/DDBJ databases">
        <title>Novel co-symbiosis in the unique lucinid bivalve Phacoides pectinatus.</title>
        <authorList>
            <person name="Lim S.J."/>
            <person name="Davis B.G."/>
            <person name="Gill D.E."/>
            <person name="Engel A.S."/>
            <person name="Anderson L.C."/>
            <person name="Campbell B.J."/>
        </authorList>
    </citation>
    <scope>NUCLEOTIDE SEQUENCE [LARGE SCALE GENOMIC DNA]</scope>
    <source>
        <strain evidence="1">LUC13016_P6</strain>
    </source>
</reference>
<accession>A0A657PJJ2</accession>
<name>A0A657PJJ2_9GAMM</name>
<dbReference type="EMBL" id="PQCO01000313">
    <property type="protein sequence ID" value="PUD98282.1"/>
    <property type="molecule type" value="Genomic_DNA"/>
</dbReference>
<dbReference type="EMBL" id="MUIE01000183">
    <property type="protein sequence ID" value="OQX35152.1"/>
    <property type="molecule type" value="Genomic_DNA"/>
</dbReference>
<comment type="caution">
    <text evidence="1">The sequence shown here is derived from an EMBL/GenBank/DDBJ whole genome shotgun (WGS) entry which is preliminary data.</text>
</comment>
<evidence type="ECO:0000313" key="3">
    <source>
        <dbReference type="Proteomes" id="UP000243361"/>
    </source>
</evidence>
<evidence type="ECO:0000313" key="1">
    <source>
        <dbReference type="EMBL" id="OQX35152.1"/>
    </source>
</evidence>
<evidence type="ECO:0008006" key="5">
    <source>
        <dbReference type="Google" id="ProtNLM"/>
    </source>
</evidence>
<keyword evidence="3" id="KW-1185">Reference proteome</keyword>
<protein>
    <recommendedName>
        <fullName evidence="5">Surface antigen domain-containing protein</fullName>
    </recommendedName>
</protein>
<gene>
    <name evidence="1" type="ORF">B0D84_02700</name>
    <name evidence="2" type="ORF">C3L24_13065</name>
</gene>
<evidence type="ECO:0000313" key="4">
    <source>
        <dbReference type="Proteomes" id="UP000250928"/>
    </source>
</evidence>
<dbReference type="AlphaFoldDB" id="A0A657PJJ2"/>